<dbReference type="GO" id="GO:0005886">
    <property type="term" value="C:plasma membrane"/>
    <property type="evidence" value="ECO:0007669"/>
    <property type="project" value="UniProtKB-SubCell"/>
</dbReference>
<dbReference type="InterPro" id="IPR004869">
    <property type="entry name" value="MMPL_dom"/>
</dbReference>
<proteinExistence type="predicted"/>
<evidence type="ECO:0000256" key="7">
    <source>
        <dbReference type="SAM" id="Phobius"/>
    </source>
</evidence>
<evidence type="ECO:0000256" key="3">
    <source>
        <dbReference type="ARBA" id="ARBA00022692"/>
    </source>
</evidence>
<feature type="transmembrane region" description="Helical" evidence="7">
    <location>
        <begin position="347"/>
        <end position="368"/>
    </location>
</feature>
<dbReference type="AlphaFoldDB" id="A0A1C3EET2"/>
<feature type="transmembrane region" description="Helical" evidence="7">
    <location>
        <begin position="805"/>
        <end position="827"/>
    </location>
</feature>
<sequence length="1045" mass="113939">MKSDVPPADPSRPLGSNPNGVMPMRTDPSVQPEHSRLSHFLSKVTGSCVKRPWATIGIAAVSVVISALISVAFLQFKTDRSDLINPSADFHQRWMKYTQSFGEANDLVVVVEGKSPERIKQSLDELAALLHQEPEFFSNILYKVEPGELRSKGLQYLAPAQLAMGLERLDEYRPILAGNWDLVRLETVALILKTQLESATTKEQIQGLLHHVDRLVSSLAHGVEKDGEFTNPWPDLLTLDPRMKAQGNQTVYLINDAGTMGFLKTSPVQKDAGSFEGHTRSIDRLRELMSDVTSNLPEVQMSLTGIPVLENDEMRRSQADMGWASMISEAGVLILMLICFRGVRHPIIGMIMLAAGTAWTFAFTTLTIGHLNILSISFVTILIGLGVDFGIHFLARYIQHRQQGMEIRSALVNTSGRVGVSILTGAITSALAFFCAAFTDFLGVAELGLIAGAGILLCVVATFTLLPAMLVISDRHRSAAQLPTPFQGELLRKAILHAPGTVASFSAVVILLLVVQVVGWKDGQLTSLVTYDHNLLNLQARGLESVETQNRIFASSDHSLLFAISLADSPAQVRELKAKFEALPEVRKVEEIATRLPDHSADETRLLVQGFHAHLKHLPDKLPPPKTSNPGRVGHALDDLFAHLKSRSEAKSLALSQKLDQTLNQLAEKELPEQMQILSEFQYRMSYALLAQFQALRAAANPAPVSLNDLPVELTSRFVAQPKSGKDQWLLQVYPAQQIWDMEPLTQFVTAVRKVDPNITGTPLQNFEAALQIKHSYEIAAMYALAVIVLVLLIDFLPGKLIWRCLIPGMLVALGVGVLAIGCQSVPELSAKLPLWSQRWLFENTPLMMVGTASIVTMLAAMWRSPGSVGLTLLALMPPVVSLAMTFGILVLINMPLNPANLIVLPLIIGLGVDSGVHLLHDFRHRAPGPYTVTPSLVNAIVLTVTTTMVGFGAMMIAAHRGLFSLGAVLTIGVTCCLFISLVPLPAILALLARLSPSILHDAEPEMTIDIDDADFGNHPVPALADETSSDDDEPRILKHPAHVA</sequence>
<evidence type="ECO:0000313" key="9">
    <source>
        <dbReference type="EMBL" id="ODA31730.1"/>
    </source>
</evidence>
<feature type="region of interest" description="Disordered" evidence="6">
    <location>
        <begin position="1"/>
        <end position="32"/>
    </location>
</feature>
<comment type="caution">
    <text evidence="9">The sequence shown here is derived from an EMBL/GenBank/DDBJ whole genome shotgun (WGS) entry which is preliminary data.</text>
</comment>
<feature type="transmembrane region" description="Helical" evidence="7">
    <location>
        <begin position="494"/>
        <end position="520"/>
    </location>
</feature>
<reference evidence="9 10" key="1">
    <citation type="submission" date="2016-05" db="EMBL/GenBank/DDBJ databases">
        <title>Genomic and physiological characterization of Planctopirus sp. isolated from fresh water lake.</title>
        <authorList>
            <person name="Subhash Y."/>
            <person name="Ramana C."/>
        </authorList>
    </citation>
    <scope>NUCLEOTIDE SEQUENCE [LARGE SCALE GENOMIC DNA]</scope>
    <source>
        <strain evidence="9 10">JC280</strain>
    </source>
</reference>
<dbReference type="PANTHER" id="PTHR33406">
    <property type="entry name" value="MEMBRANE PROTEIN MJ1562-RELATED"/>
    <property type="match status" value="1"/>
</dbReference>
<feature type="transmembrane region" description="Helical" evidence="7">
    <location>
        <begin position="374"/>
        <end position="398"/>
    </location>
</feature>
<evidence type="ECO:0000256" key="6">
    <source>
        <dbReference type="SAM" id="MobiDB-lite"/>
    </source>
</evidence>
<dbReference type="Gene3D" id="1.20.1640.10">
    <property type="entry name" value="Multidrug efflux transporter AcrB transmembrane domain"/>
    <property type="match status" value="2"/>
</dbReference>
<feature type="transmembrane region" description="Helical" evidence="7">
    <location>
        <begin position="53"/>
        <end position="76"/>
    </location>
</feature>
<keyword evidence="10" id="KW-1185">Reference proteome</keyword>
<feature type="transmembrane region" description="Helical" evidence="7">
    <location>
        <begin position="964"/>
        <end position="992"/>
    </location>
</feature>
<feature type="region of interest" description="Disordered" evidence="6">
    <location>
        <begin position="1022"/>
        <end position="1045"/>
    </location>
</feature>
<evidence type="ECO:0000313" key="10">
    <source>
        <dbReference type="Proteomes" id="UP000094828"/>
    </source>
</evidence>
<gene>
    <name evidence="9" type="ORF">A6X21_22230</name>
</gene>
<keyword evidence="4 7" id="KW-1133">Transmembrane helix</keyword>
<feature type="domain" description="SSD" evidence="8">
    <location>
        <begin position="376"/>
        <end position="472"/>
    </location>
</feature>
<dbReference type="RefSeq" id="WP_068847770.1">
    <property type="nucleotide sequence ID" value="NZ_LYDR01000076.1"/>
</dbReference>
<evidence type="ECO:0000256" key="4">
    <source>
        <dbReference type="ARBA" id="ARBA00022989"/>
    </source>
</evidence>
<feature type="transmembrane region" description="Helical" evidence="7">
    <location>
        <begin position="780"/>
        <end position="798"/>
    </location>
</feature>
<dbReference type="InterPro" id="IPR000731">
    <property type="entry name" value="SSD"/>
</dbReference>
<dbReference type="Proteomes" id="UP000094828">
    <property type="component" value="Unassembled WGS sequence"/>
</dbReference>
<feature type="transmembrane region" description="Helical" evidence="7">
    <location>
        <begin position="418"/>
        <end position="443"/>
    </location>
</feature>
<keyword evidence="3 7" id="KW-0812">Transmembrane</keyword>
<comment type="subcellular location">
    <subcellularLocation>
        <location evidence="1">Cell membrane</location>
        <topology evidence="1">Multi-pass membrane protein</topology>
    </subcellularLocation>
</comment>
<dbReference type="STRING" id="1841610.A6X21_22230"/>
<evidence type="ECO:0000259" key="8">
    <source>
        <dbReference type="PROSITE" id="PS50156"/>
    </source>
</evidence>
<dbReference type="SUPFAM" id="SSF82866">
    <property type="entry name" value="Multidrug efflux transporter AcrB transmembrane domain"/>
    <property type="match status" value="2"/>
</dbReference>
<feature type="transmembrane region" description="Helical" evidence="7">
    <location>
        <begin position="449"/>
        <end position="473"/>
    </location>
</feature>
<evidence type="ECO:0000256" key="2">
    <source>
        <dbReference type="ARBA" id="ARBA00022475"/>
    </source>
</evidence>
<dbReference type="PROSITE" id="PS50156">
    <property type="entry name" value="SSD"/>
    <property type="match status" value="1"/>
</dbReference>
<dbReference type="InterPro" id="IPR050545">
    <property type="entry name" value="Mycobact_MmpL"/>
</dbReference>
<dbReference type="PANTHER" id="PTHR33406:SF13">
    <property type="entry name" value="MEMBRANE PROTEIN YDFJ"/>
    <property type="match status" value="1"/>
</dbReference>
<feature type="transmembrane region" description="Helical" evidence="7">
    <location>
        <begin position="937"/>
        <end position="958"/>
    </location>
</feature>
<protein>
    <recommendedName>
        <fullName evidence="8">SSD domain-containing protein</fullName>
    </recommendedName>
</protein>
<keyword evidence="5 7" id="KW-0472">Membrane</keyword>
<keyword evidence="2" id="KW-1003">Cell membrane</keyword>
<dbReference type="EMBL" id="LYDR01000076">
    <property type="protein sequence ID" value="ODA31730.1"/>
    <property type="molecule type" value="Genomic_DNA"/>
</dbReference>
<organism evidence="9 10">
    <name type="scientific">Planctopirus hydrillae</name>
    <dbReference type="NCBI Taxonomy" id="1841610"/>
    <lineage>
        <taxon>Bacteria</taxon>
        <taxon>Pseudomonadati</taxon>
        <taxon>Planctomycetota</taxon>
        <taxon>Planctomycetia</taxon>
        <taxon>Planctomycetales</taxon>
        <taxon>Planctomycetaceae</taxon>
        <taxon>Planctopirus</taxon>
    </lineage>
</organism>
<dbReference type="OrthoDB" id="9809027at2"/>
<accession>A0A1C3EET2</accession>
<evidence type="ECO:0000256" key="1">
    <source>
        <dbReference type="ARBA" id="ARBA00004651"/>
    </source>
</evidence>
<feature type="transmembrane region" description="Helical" evidence="7">
    <location>
        <begin position="899"/>
        <end position="917"/>
    </location>
</feature>
<feature type="transmembrane region" description="Helical" evidence="7">
    <location>
        <begin position="870"/>
        <end position="893"/>
    </location>
</feature>
<evidence type="ECO:0000256" key="5">
    <source>
        <dbReference type="ARBA" id="ARBA00023136"/>
    </source>
</evidence>
<dbReference type="Pfam" id="PF03176">
    <property type="entry name" value="MMPL"/>
    <property type="match status" value="1"/>
</dbReference>
<name>A0A1C3EET2_9PLAN</name>